<organism evidence="6 7">
    <name type="scientific">Trichuris muris</name>
    <name type="common">Mouse whipworm</name>
    <dbReference type="NCBI Taxonomy" id="70415"/>
    <lineage>
        <taxon>Eukaryota</taxon>
        <taxon>Metazoa</taxon>
        <taxon>Ecdysozoa</taxon>
        <taxon>Nematoda</taxon>
        <taxon>Enoplea</taxon>
        <taxon>Dorylaimia</taxon>
        <taxon>Trichinellida</taxon>
        <taxon>Trichuridae</taxon>
        <taxon>Trichuris</taxon>
    </lineage>
</organism>
<accession>A0A5S6QKS3</accession>
<evidence type="ECO:0000256" key="4">
    <source>
        <dbReference type="SAM" id="MobiDB-lite"/>
    </source>
</evidence>
<keyword evidence="3" id="KW-0810">Translation regulation</keyword>
<evidence type="ECO:0000256" key="2">
    <source>
        <dbReference type="ARBA" id="ARBA00022490"/>
    </source>
</evidence>
<dbReference type="Pfam" id="PF02854">
    <property type="entry name" value="MIF4G"/>
    <property type="match status" value="1"/>
</dbReference>
<dbReference type="InterPro" id="IPR003890">
    <property type="entry name" value="MIF4G-like_typ-3"/>
</dbReference>
<keyword evidence="6" id="KW-1185">Reference proteome</keyword>
<dbReference type="STRING" id="70415.A0A5S6QKS3"/>
<proteinExistence type="predicted"/>
<dbReference type="GO" id="GO:0003723">
    <property type="term" value="F:RNA binding"/>
    <property type="evidence" value="ECO:0007669"/>
    <property type="project" value="InterPro"/>
</dbReference>
<evidence type="ECO:0000313" key="7">
    <source>
        <dbReference type="WBParaSite" id="TMUE_2000007487.1"/>
    </source>
</evidence>
<dbReference type="SUPFAM" id="SSF48371">
    <property type="entry name" value="ARM repeat"/>
    <property type="match status" value="1"/>
</dbReference>
<dbReference type="AlphaFoldDB" id="A0A5S6QKS3"/>
<feature type="region of interest" description="Disordered" evidence="4">
    <location>
        <begin position="1"/>
        <end position="52"/>
    </location>
</feature>
<dbReference type="InterPro" id="IPR016024">
    <property type="entry name" value="ARM-type_fold"/>
</dbReference>
<evidence type="ECO:0000256" key="3">
    <source>
        <dbReference type="ARBA" id="ARBA00022845"/>
    </source>
</evidence>
<evidence type="ECO:0000259" key="5">
    <source>
        <dbReference type="SMART" id="SM00543"/>
    </source>
</evidence>
<dbReference type="PANTHER" id="PTHR23254">
    <property type="entry name" value="EIF4G DOMAIN PROTEIN"/>
    <property type="match status" value="1"/>
</dbReference>
<dbReference type="SMART" id="SM00543">
    <property type="entry name" value="MIF4G"/>
    <property type="match status" value="1"/>
</dbReference>
<name>A0A5S6QKS3_TRIMR</name>
<dbReference type="GO" id="GO:0005737">
    <property type="term" value="C:cytoplasm"/>
    <property type="evidence" value="ECO:0007669"/>
    <property type="project" value="UniProtKB-SubCell"/>
</dbReference>
<dbReference type="GO" id="GO:0006446">
    <property type="term" value="P:regulation of translational initiation"/>
    <property type="evidence" value="ECO:0007669"/>
    <property type="project" value="TreeGrafter"/>
</dbReference>
<evidence type="ECO:0000256" key="1">
    <source>
        <dbReference type="ARBA" id="ARBA00004496"/>
    </source>
</evidence>
<dbReference type="GO" id="GO:0008494">
    <property type="term" value="F:translation activator activity"/>
    <property type="evidence" value="ECO:0007669"/>
    <property type="project" value="TreeGrafter"/>
</dbReference>
<sequence>MQAYGAPPNVYMSPPPPASLPRDSRPLFVNDRQNGSRRSRAAESGGEGRSEHLTHQLAAMNLGSASQGRQLQQLSSSFQWRLDAPEFVPQSVRRQQEPDEAYQQSEQQKDQLQCFLWELVNWLSHLYMEPGNFEIISHQISSQMNCAVRCERDLTAVMDKFFEISMSYPHFSYHAARLCIHFNARFFAGREGTSGMFRRALLRRCQANVDARFTMLKDPALLSQSHNFVLFMAELYVQFLDDDKPLEALQNGLLLLMDELLKQPSDLSIKCCISALKCCGAYLQHYAPSELESLFNRLQKVVLTDELPQCVVSALESLIKARSQWEKNSLQILSPDEACDWAKSVAETSANIVLDQSDSAIYYGPDGVPLTNEESAFLAEADQQSGDEELIVNGVLSEDDIIAEAYEEFLEMQATKNKNGLVVPARQTTRKHCIFAARVTFPTKAFSRFSGTDRVCKFVLMQGEYPFVMVKKANNHIAIDRDGAGSKDLAAESFATL</sequence>
<feature type="domain" description="MIF4G" evidence="5">
    <location>
        <begin position="116"/>
        <end position="329"/>
    </location>
</feature>
<dbReference type="InterPro" id="IPR051367">
    <property type="entry name" value="mRNA_TranslReg/HistoneTransl"/>
</dbReference>
<protein>
    <submittedName>
        <fullName evidence="7">MIF4G domain-containing protein</fullName>
    </submittedName>
</protein>
<dbReference type="Gene3D" id="1.25.40.180">
    <property type="match status" value="1"/>
</dbReference>
<dbReference type="PANTHER" id="PTHR23254:SF15">
    <property type="entry name" value="POLYADENYLATE-BINDING PROTEIN-INTERACTING PROTEIN 1"/>
    <property type="match status" value="1"/>
</dbReference>
<comment type="subcellular location">
    <subcellularLocation>
        <location evidence="1">Cytoplasm</location>
    </subcellularLocation>
</comment>
<evidence type="ECO:0000313" key="6">
    <source>
        <dbReference type="Proteomes" id="UP000046395"/>
    </source>
</evidence>
<keyword evidence="2" id="KW-0963">Cytoplasm</keyword>
<dbReference type="Proteomes" id="UP000046395">
    <property type="component" value="Unassembled WGS sequence"/>
</dbReference>
<dbReference type="WBParaSite" id="TMUE_2000007487.1">
    <property type="protein sequence ID" value="TMUE_2000007487.1"/>
    <property type="gene ID" value="WBGene00290866"/>
</dbReference>
<reference evidence="7" key="1">
    <citation type="submission" date="2019-12" db="UniProtKB">
        <authorList>
            <consortium name="WormBaseParasite"/>
        </authorList>
    </citation>
    <scope>IDENTIFICATION</scope>
</reference>